<reference evidence="2" key="1">
    <citation type="submission" date="2023-03" db="EMBL/GenBank/DDBJ databases">
        <title>Massive genome expansion in bonnet fungi (Mycena s.s.) driven by repeated elements and novel gene families across ecological guilds.</title>
        <authorList>
            <consortium name="Lawrence Berkeley National Laboratory"/>
            <person name="Harder C.B."/>
            <person name="Miyauchi S."/>
            <person name="Viragh M."/>
            <person name="Kuo A."/>
            <person name="Thoen E."/>
            <person name="Andreopoulos B."/>
            <person name="Lu D."/>
            <person name="Skrede I."/>
            <person name="Drula E."/>
            <person name="Henrissat B."/>
            <person name="Morin E."/>
            <person name="Kohler A."/>
            <person name="Barry K."/>
            <person name="LaButti K."/>
            <person name="Morin E."/>
            <person name="Salamov A."/>
            <person name="Lipzen A."/>
            <person name="Mereny Z."/>
            <person name="Hegedus B."/>
            <person name="Baldrian P."/>
            <person name="Stursova M."/>
            <person name="Weitz H."/>
            <person name="Taylor A."/>
            <person name="Grigoriev I.V."/>
            <person name="Nagy L.G."/>
            <person name="Martin F."/>
            <person name="Kauserud H."/>
        </authorList>
    </citation>
    <scope>NUCLEOTIDE SEQUENCE</scope>
    <source>
        <strain evidence="2">CBHHK200</strain>
    </source>
</reference>
<evidence type="ECO:0000313" key="2">
    <source>
        <dbReference type="EMBL" id="KAJ7030783.1"/>
    </source>
</evidence>
<feature type="compositionally biased region" description="Low complexity" evidence="1">
    <location>
        <begin position="102"/>
        <end position="126"/>
    </location>
</feature>
<sequence length="530" mass="59037">MDTTETTFPGFQTQADAHSQGRSTVLAEIMSRRTRSGAQFSLYELLQLPDALRHFQVIWTKISLDALLHDAIADDDRYAAEQDAANSLPEDAWEDEDEDNVASDSALPLTPLSSSSSSTLPSPEASRPTSPQASHPISPAGPHISIDKSRARLQQSLRRARRRQCQHAGATPYDKQPDPRYSQSHREQEAHTVHFDLATAPVAAGAWVGRQRANAKRRLCTLPELLDEGSEVLEWNGRNPKLILDAEGRIIAILLGTPEDEEWAAVIEDAVIAMARARHEALRRGKWRVGTIHRRGTYLPVRAGVSFGGSQKKPGNLCHTPFIQRLIQRLLRNKSIRRITGFQSMGLALYAPKLYRYYCKVLRALFRKHPNLTHTFRNSIFPAVTLNCGDAVTFEHCDIFNLVHGFCPITSGGRFNHVLGGHIYLRQLRLIIQFPSGATILIPSGCLDHGNTPIQTGETRYSMTQYAAGGLFRWAAYGFQSVKSLLAQPGGEDVKNAFDGVPGSRWKWGLDLFSKYDELLSNHVDIFQSS</sequence>
<organism evidence="2 3">
    <name type="scientific">Mycena alexandri</name>
    <dbReference type="NCBI Taxonomy" id="1745969"/>
    <lineage>
        <taxon>Eukaryota</taxon>
        <taxon>Fungi</taxon>
        <taxon>Dikarya</taxon>
        <taxon>Basidiomycota</taxon>
        <taxon>Agaricomycotina</taxon>
        <taxon>Agaricomycetes</taxon>
        <taxon>Agaricomycetidae</taxon>
        <taxon>Agaricales</taxon>
        <taxon>Marasmiineae</taxon>
        <taxon>Mycenaceae</taxon>
        <taxon>Mycena</taxon>
    </lineage>
</organism>
<accession>A0AAD6SQN3</accession>
<evidence type="ECO:0000313" key="3">
    <source>
        <dbReference type="Proteomes" id="UP001218188"/>
    </source>
</evidence>
<evidence type="ECO:0000256" key="1">
    <source>
        <dbReference type="SAM" id="MobiDB-lite"/>
    </source>
</evidence>
<proteinExistence type="predicted"/>
<comment type="caution">
    <text evidence="2">The sequence shown here is derived from an EMBL/GenBank/DDBJ whole genome shotgun (WGS) entry which is preliminary data.</text>
</comment>
<gene>
    <name evidence="2" type="ORF">C8F04DRAFT_1263474</name>
</gene>
<feature type="compositionally biased region" description="Acidic residues" evidence="1">
    <location>
        <begin position="91"/>
        <end position="101"/>
    </location>
</feature>
<dbReference type="AlphaFoldDB" id="A0AAD6SQN3"/>
<keyword evidence="3" id="KW-1185">Reference proteome</keyword>
<dbReference type="EMBL" id="JARJCM010000087">
    <property type="protein sequence ID" value="KAJ7030783.1"/>
    <property type="molecule type" value="Genomic_DNA"/>
</dbReference>
<feature type="region of interest" description="Disordered" evidence="1">
    <location>
        <begin position="82"/>
        <end position="189"/>
    </location>
</feature>
<dbReference type="Proteomes" id="UP001218188">
    <property type="component" value="Unassembled WGS sequence"/>
</dbReference>
<feature type="region of interest" description="Disordered" evidence="1">
    <location>
        <begin position="1"/>
        <end position="20"/>
    </location>
</feature>
<name>A0AAD6SQN3_9AGAR</name>
<dbReference type="Gene3D" id="3.60.130.30">
    <property type="match status" value="1"/>
</dbReference>
<protein>
    <submittedName>
        <fullName evidence="2">Uncharacterized protein</fullName>
    </submittedName>
</protein>